<name>B8JGG6_ANAD2</name>
<keyword evidence="2" id="KW-1185">Reference proteome</keyword>
<accession>B8JGG6</accession>
<evidence type="ECO:0000313" key="1">
    <source>
        <dbReference type="EMBL" id="ACL64637.1"/>
    </source>
</evidence>
<dbReference type="KEGG" id="acp:A2cp1_1293"/>
<protein>
    <submittedName>
        <fullName evidence="1">Uncharacterized protein</fullName>
    </submittedName>
</protein>
<sequence length="52" mass="5951">MVDGRTDEGADTDHIEGAVLALLDESRSKGWDLFPFWMLLEDPERKCEEVRA</sequence>
<organism evidence="1 2">
    <name type="scientific">Anaeromyxobacter dehalogenans (strain ATCC BAA-258 / DSM 21875 / 2CP-1)</name>
    <dbReference type="NCBI Taxonomy" id="455488"/>
    <lineage>
        <taxon>Bacteria</taxon>
        <taxon>Pseudomonadati</taxon>
        <taxon>Myxococcota</taxon>
        <taxon>Myxococcia</taxon>
        <taxon>Myxococcales</taxon>
        <taxon>Cystobacterineae</taxon>
        <taxon>Anaeromyxobacteraceae</taxon>
        <taxon>Anaeromyxobacter</taxon>
    </lineage>
</organism>
<proteinExistence type="predicted"/>
<reference evidence="1" key="1">
    <citation type="submission" date="2009-01" db="EMBL/GenBank/DDBJ databases">
        <title>Complete sequence of Anaeromyxobacter dehalogenans 2CP-1.</title>
        <authorList>
            <consortium name="US DOE Joint Genome Institute"/>
            <person name="Lucas S."/>
            <person name="Copeland A."/>
            <person name="Lapidus A."/>
            <person name="Glavina del Rio T."/>
            <person name="Dalin E."/>
            <person name="Tice H."/>
            <person name="Bruce D."/>
            <person name="Goodwin L."/>
            <person name="Pitluck S."/>
            <person name="Saunders E."/>
            <person name="Brettin T."/>
            <person name="Detter J.C."/>
            <person name="Han C."/>
            <person name="Larimer F."/>
            <person name="Land M."/>
            <person name="Hauser L."/>
            <person name="Kyrpides N."/>
            <person name="Ovchinnikova G."/>
            <person name="Beliaev A.S."/>
            <person name="Richardson P."/>
        </authorList>
    </citation>
    <scope>NUCLEOTIDE SEQUENCE</scope>
    <source>
        <strain evidence="1">2CP-1</strain>
    </source>
</reference>
<dbReference type="EMBL" id="CP001359">
    <property type="protein sequence ID" value="ACL64637.1"/>
    <property type="molecule type" value="Genomic_DNA"/>
</dbReference>
<dbReference type="AlphaFoldDB" id="B8JGG6"/>
<gene>
    <name evidence="1" type="ordered locus">A2cp1_1293</name>
</gene>
<dbReference type="HOGENOM" id="CLU_3076137_0_0_7"/>
<dbReference type="Proteomes" id="UP000007089">
    <property type="component" value="Chromosome"/>
</dbReference>
<evidence type="ECO:0000313" key="2">
    <source>
        <dbReference type="Proteomes" id="UP000007089"/>
    </source>
</evidence>